<evidence type="ECO:0000313" key="8">
    <source>
        <dbReference type="EMBL" id="ANW94892.1"/>
    </source>
</evidence>
<accession>A0A1B1Y297</accession>
<keyword evidence="5 6" id="KW-0663">Pyridoxal phosphate</keyword>
<evidence type="ECO:0000313" key="9">
    <source>
        <dbReference type="Proteomes" id="UP000092967"/>
    </source>
</evidence>
<dbReference type="PANTHER" id="PTHR13693">
    <property type="entry name" value="CLASS II AMINOTRANSFERASE/8-AMINO-7-OXONONANOATE SYNTHASE"/>
    <property type="match status" value="1"/>
</dbReference>
<organism evidence="8 9">
    <name type="scientific">Wenyingzhuangia fucanilytica</name>
    <dbReference type="NCBI Taxonomy" id="1790137"/>
    <lineage>
        <taxon>Bacteria</taxon>
        <taxon>Pseudomonadati</taxon>
        <taxon>Bacteroidota</taxon>
        <taxon>Flavobacteriia</taxon>
        <taxon>Flavobacteriales</taxon>
        <taxon>Flavobacteriaceae</taxon>
        <taxon>Wenyingzhuangia</taxon>
    </lineage>
</organism>
<evidence type="ECO:0000256" key="3">
    <source>
        <dbReference type="ARBA" id="ARBA00010008"/>
    </source>
</evidence>
<keyword evidence="4" id="KW-0808">Transferase</keyword>
<dbReference type="PROSITE" id="PS00599">
    <property type="entry name" value="AA_TRANSFER_CLASS_2"/>
    <property type="match status" value="1"/>
</dbReference>
<evidence type="ECO:0000256" key="4">
    <source>
        <dbReference type="ARBA" id="ARBA00022679"/>
    </source>
</evidence>
<feature type="domain" description="Aminotransferase class I/classII large" evidence="7">
    <location>
        <begin position="32"/>
        <end position="371"/>
    </location>
</feature>
<dbReference type="Pfam" id="PF00155">
    <property type="entry name" value="Aminotran_1_2"/>
    <property type="match status" value="1"/>
</dbReference>
<dbReference type="STRING" id="1790137.AXE80_00660"/>
<gene>
    <name evidence="8" type="ORF">AXE80_00660</name>
</gene>
<proteinExistence type="inferred from homology"/>
<dbReference type="PANTHER" id="PTHR13693:SF77">
    <property type="entry name" value="8-AMINO-7-OXONONANOATE SYNTHASE"/>
    <property type="match status" value="1"/>
</dbReference>
<name>A0A1B1Y297_9FLAO</name>
<dbReference type="Gene3D" id="3.40.640.10">
    <property type="entry name" value="Type I PLP-dependent aspartate aminotransferase-like (Major domain)"/>
    <property type="match status" value="1"/>
</dbReference>
<dbReference type="SUPFAM" id="SSF53383">
    <property type="entry name" value="PLP-dependent transferases"/>
    <property type="match status" value="1"/>
</dbReference>
<dbReference type="InterPro" id="IPR015422">
    <property type="entry name" value="PyrdxlP-dep_Trfase_small"/>
</dbReference>
<dbReference type="EMBL" id="CP014224">
    <property type="protein sequence ID" value="ANW94892.1"/>
    <property type="molecule type" value="Genomic_DNA"/>
</dbReference>
<sequence>MQELPTSLQKKLQDRRKDNALRTLHVANPLGVDFYSNDYLGFAKSSVIANRASHVLLDSGVQNGSTGSRLISGTHPLHLEVENELAQYHNAQSGLLYNSGYDANVGLFSSILQKNDVLLFDELIHASVRDGIRLSTANNYKFKHNNLADLEAKILRFKTAATTIYIAVETVYSMDGDVAPLKKLVALCEKHNANLIVDEAHSGGVFGDYGKGLACELGVESKIFARVHTFGKALGCHGAVVLGSSDLRDYLINFSRAFIYTTAIPLHAVATIKAAFAELSKGKAINLLKENITYFKNELEELHLKDYFIESISAIQCCLVPGNDEVKKVALSIQEQGFLVKPIMSPTVPKGQERLRICLHAHNSKKEIKDLLLLLSSLVK</sequence>
<dbReference type="InterPro" id="IPR001917">
    <property type="entry name" value="Aminotrans_II_pyridoxalP_BS"/>
</dbReference>
<dbReference type="GO" id="GO:0009102">
    <property type="term" value="P:biotin biosynthetic process"/>
    <property type="evidence" value="ECO:0007669"/>
    <property type="project" value="TreeGrafter"/>
</dbReference>
<dbReference type="OrthoDB" id="9807157at2"/>
<keyword evidence="9" id="KW-1185">Reference proteome</keyword>
<dbReference type="Gene3D" id="3.90.1150.10">
    <property type="entry name" value="Aspartate Aminotransferase, domain 1"/>
    <property type="match status" value="1"/>
</dbReference>
<dbReference type="AlphaFoldDB" id="A0A1B1Y297"/>
<protein>
    <submittedName>
        <fullName evidence="8">8-amino-7-oxononanoate synthase</fullName>
    </submittedName>
</protein>
<comment type="similarity">
    <text evidence="3">Belongs to the class-II pyridoxal-phosphate-dependent aminotransferase family. BioF subfamily.</text>
</comment>
<dbReference type="InterPro" id="IPR015424">
    <property type="entry name" value="PyrdxlP-dep_Trfase"/>
</dbReference>
<dbReference type="KEGG" id="wfu:AXE80_00660"/>
<dbReference type="Proteomes" id="UP000092967">
    <property type="component" value="Chromosome"/>
</dbReference>
<dbReference type="GO" id="GO:0016740">
    <property type="term" value="F:transferase activity"/>
    <property type="evidence" value="ECO:0007669"/>
    <property type="project" value="UniProtKB-KW"/>
</dbReference>
<dbReference type="InterPro" id="IPR015421">
    <property type="entry name" value="PyrdxlP-dep_Trfase_major"/>
</dbReference>
<evidence type="ECO:0000256" key="6">
    <source>
        <dbReference type="RuleBase" id="RU003693"/>
    </source>
</evidence>
<dbReference type="InterPro" id="IPR004839">
    <property type="entry name" value="Aminotransferase_I/II_large"/>
</dbReference>
<dbReference type="GO" id="GO:0030170">
    <property type="term" value="F:pyridoxal phosphate binding"/>
    <property type="evidence" value="ECO:0007669"/>
    <property type="project" value="InterPro"/>
</dbReference>
<comment type="cofactor">
    <cofactor evidence="1 6">
        <name>pyridoxal 5'-phosphate</name>
        <dbReference type="ChEBI" id="CHEBI:597326"/>
    </cofactor>
</comment>
<dbReference type="RefSeq" id="WP_068823997.1">
    <property type="nucleotide sequence ID" value="NZ_CP014224.1"/>
</dbReference>
<evidence type="ECO:0000256" key="1">
    <source>
        <dbReference type="ARBA" id="ARBA00001933"/>
    </source>
</evidence>
<comment type="pathway">
    <text evidence="2">Lipid metabolism.</text>
</comment>
<evidence type="ECO:0000256" key="2">
    <source>
        <dbReference type="ARBA" id="ARBA00005189"/>
    </source>
</evidence>
<evidence type="ECO:0000256" key="5">
    <source>
        <dbReference type="ARBA" id="ARBA00022898"/>
    </source>
</evidence>
<reference evidence="8 9" key="1">
    <citation type="submission" date="2016-02" db="EMBL/GenBank/DDBJ databases">
        <authorList>
            <person name="Wen L."/>
            <person name="He K."/>
            <person name="Yang H."/>
        </authorList>
    </citation>
    <scope>NUCLEOTIDE SEQUENCE [LARGE SCALE GENOMIC DNA]</scope>
    <source>
        <strain evidence="8 9">CZ1127</strain>
    </source>
</reference>
<dbReference type="InterPro" id="IPR050087">
    <property type="entry name" value="AON_synthase_class-II"/>
</dbReference>
<evidence type="ECO:0000259" key="7">
    <source>
        <dbReference type="Pfam" id="PF00155"/>
    </source>
</evidence>